<dbReference type="PATRIC" id="fig|319652.3.peg.1131"/>
<evidence type="ECO:0000313" key="1">
    <source>
        <dbReference type="EMBL" id="KRN67031.1"/>
    </source>
</evidence>
<dbReference type="Gene3D" id="1.25.40.290">
    <property type="entry name" value="ARM repeat domains"/>
    <property type="match status" value="1"/>
</dbReference>
<proteinExistence type="predicted"/>
<accession>A0A0R2IYG1</accession>
<dbReference type="EMBL" id="JQBR01000003">
    <property type="protein sequence ID" value="KRN67031.1"/>
    <property type="molecule type" value="Genomic_DNA"/>
</dbReference>
<protein>
    <submittedName>
        <fullName evidence="1">DNA alkylation repair enzyme</fullName>
    </submittedName>
</protein>
<dbReference type="STRING" id="319652.IV80_GL001121"/>
<dbReference type="Proteomes" id="UP000051568">
    <property type="component" value="Unassembled WGS sequence"/>
</dbReference>
<comment type="caution">
    <text evidence="1">The sequence shown here is derived from an EMBL/GenBank/DDBJ whole genome shotgun (WGS) entry which is preliminary data.</text>
</comment>
<gene>
    <name evidence="1" type="ORF">IV80_GL001121</name>
</gene>
<dbReference type="InterPro" id="IPR016024">
    <property type="entry name" value="ARM-type_fold"/>
</dbReference>
<dbReference type="AlphaFoldDB" id="A0A0R2IYG1"/>
<dbReference type="PANTHER" id="PTHR34070">
    <property type="entry name" value="ARMADILLO-TYPE FOLD"/>
    <property type="match status" value="1"/>
</dbReference>
<dbReference type="InterPro" id="IPR014825">
    <property type="entry name" value="DNA_alkylation"/>
</dbReference>
<dbReference type="PANTHER" id="PTHR34070:SF1">
    <property type="entry name" value="DNA ALKYLATION REPAIR PROTEIN"/>
    <property type="match status" value="1"/>
</dbReference>
<dbReference type="CDD" id="cd07064">
    <property type="entry name" value="AlkD_like_1"/>
    <property type="match status" value="1"/>
</dbReference>
<dbReference type="Gene3D" id="1.20.1660.10">
    <property type="entry name" value="Hypothetical protein (EF3068)"/>
    <property type="match status" value="1"/>
</dbReference>
<name>A0A0R2IYG1_9LACO</name>
<dbReference type="SUPFAM" id="SSF48371">
    <property type="entry name" value="ARM repeat"/>
    <property type="match status" value="1"/>
</dbReference>
<dbReference type="Pfam" id="PF08713">
    <property type="entry name" value="DNA_alkylation"/>
    <property type="match status" value="1"/>
</dbReference>
<reference evidence="1 2" key="1">
    <citation type="journal article" date="2015" name="Genome Announc.">
        <title>Expanding the biotechnology potential of lactobacilli through comparative genomics of 213 strains and associated genera.</title>
        <authorList>
            <person name="Sun Z."/>
            <person name="Harris H.M."/>
            <person name="McCann A."/>
            <person name="Guo C."/>
            <person name="Argimon S."/>
            <person name="Zhang W."/>
            <person name="Yang X."/>
            <person name="Jeffery I.B."/>
            <person name="Cooney J.C."/>
            <person name="Kagawa T.F."/>
            <person name="Liu W."/>
            <person name="Song Y."/>
            <person name="Salvetti E."/>
            <person name="Wrobel A."/>
            <person name="Rasinkangas P."/>
            <person name="Parkhill J."/>
            <person name="Rea M.C."/>
            <person name="O'Sullivan O."/>
            <person name="Ritari J."/>
            <person name="Douillard F.P."/>
            <person name="Paul Ross R."/>
            <person name="Yang R."/>
            <person name="Briner A.E."/>
            <person name="Felis G.E."/>
            <person name="de Vos W.M."/>
            <person name="Barrangou R."/>
            <person name="Klaenhammer T.R."/>
            <person name="Caufield P.W."/>
            <person name="Cui Y."/>
            <person name="Zhang H."/>
            <person name="O'Toole P.W."/>
        </authorList>
    </citation>
    <scope>NUCLEOTIDE SEQUENCE [LARGE SCALE GENOMIC DNA]</scope>
    <source>
        <strain evidence="1 2">DSM 17757</strain>
    </source>
</reference>
<organism evidence="1 2">
    <name type="scientific">Pediococcus cellicola</name>
    <dbReference type="NCBI Taxonomy" id="319652"/>
    <lineage>
        <taxon>Bacteria</taxon>
        <taxon>Bacillati</taxon>
        <taxon>Bacillota</taxon>
        <taxon>Bacilli</taxon>
        <taxon>Lactobacillales</taxon>
        <taxon>Lactobacillaceae</taxon>
        <taxon>Pediococcus</taxon>
    </lineage>
</organism>
<evidence type="ECO:0000313" key="2">
    <source>
        <dbReference type="Proteomes" id="UP000051568"/>
    </source>
</evidence>
<keyword evidence="2" id="KW-1185">Reference proteome</keyword>
<sequence length="229" mass="27490">MDLDRLGYLKMGDYMEKLDFELVGNSAIAPAMAHYMKDKFEFIGIKSVERKAQSRDLLNRSTHCSPTTIKAWINELYARKYREYQYVAIDLAIKNIQKWHFTDIMVFKQLVTQKSWWDSVDPWRTFFGKYVKRHLDEKEKVFELFYQSQNFWERRVAINLQLMEKETLDTNMLTHAILYDQKTDEFFIQKAIGWSLRQYSKYNPDWVSQFLKAHELSKLAVKEGSKYLS</sequence>